<accession>A0ABX0Q9H2</accession>
<feature type="compositionally biased region" description="Basic and acidic residues" evidence="1">
    <location>
        <begin position="66"/>
        <end position="78"/>
    </location>
</feature>
<feature type="compositionally biased region" description="Acidic residues" evidence="1">
    <location>
        <begin position="52"/>
        <end position="65"/>
    </location>
</feature>
<protein>
    <submittedName>
        <fullName evidence="2">Uncharacterized protein</fullName>
    </submittedName>
</protein>
<dbReference type="EMBL" id="WAEL01000001">
    <property type="protein sequence ID" value="NID08780.1"/>
    <property type="molecule type" value="Genomic_DNA"/>
</dbReference>
<gene>
    <name evidence="2" type="ORF">F7231_01225</name>
</gene>
<evidence type="ECO:0000313" key="3">
    <source>
        <dbReference type="Proteomes" id="UP000606008"/>
    </source>
</evidence>
<dbReference type="Proteomes" id="UP000606008">
    <property type="component" value="Unassembled WGS sequence"/>
</dbReference>
<reference evidence="3" key="1">
    <citation type="submission" date="2019-09" db="EMBL/GenBank/DDBJ databases">
        <authorList>
            <person name="Jung D.-H."/>
        </authorList>
    </citation>
    <scope>NUCLEOTIDE SEQUENCE [LARGE SCALE GENOMIC DNA]</scope>
    <source>
        <strain evidence="3">JA-25</strain>
    </source>
</reference>
<comment type="caution">
    <text evidence="2">The sequence shown here is derived from an EMBL/GenBank/DDBJ whole genome shotgun (WGS) entry which is preliminary data.</text>
</comment>
<organism evidence="2 3">
    <name type="scientific">Fibrivirga algicola</name>
    <dbReference type="NCBI Taxonomy" id="2950420"/>
    <lineage>
        <taxon>Bacteria</taxon>
        <taxon>Pseudomonadati</taxon>
        <taxon>Bacteroidota</taxon>
        <taxon>Cytophagia</taxon>
        <taxon>Cytophagales</taxon>
        <taxon>Spirosomataceae</taxon>
        <taxon>Fibrivirga</taxon>
    </lineage>
</organism>
<sequence length="78" mass="8441">MEDKPNEYEPGIDQNQGVVGTMARNQQHGDTEAEGTQQVNLDPNLVTNEAQNDGDGEGAEPDTDGLGERKWVNDEGVD</sequence>
<dbReference type="RefSeq" id="WP_166690626.1">
    <property type="nucleotide sequence ID" value="NZ_WAEL01000001.1"/>
</dbReference>
<feature type="compositionally biased region" description="Polar residues" evidence="1">
    <location>
        <begin position="13"/>
        <end position="51"/>
    </location>
</feature>
<name>A0ABX0Q9H2_9BACT</name>
<feature type="region of interest" description="Disordered" evidence="1">
    <location>
        <begin position="1"/>
        <end position="78"/>
    </location>
</feature>
<proteinExistence type="predicted"/>
<reference evidence="3" key="2">
    <citation type="submission" date="2023-07" db="EMBL/GenBank/DDBJ databases">
        <authorList>
            <person name="Jung D.-H."/>
        </authorList>
    </citation>
    <scope>NUCLEOTIDE SEQUENCE [LARGE SCALE GENOMIC DNA]</scope>
    <source>
        <strain evidence="3">JA-25</strain>
    </source>
</reference>
<keyword evidence="3" id="KW-1185">Reference proteome</keyword>
<evidence type="ECO:0000313" key="2">
    <source>
        <dbReference type="EMBL" id="NID08780.1"/>
    </source>
</evidence>
<evidence type="ECO:0000256" key="1">
    <source>
        <dbReference type="SAM" id="MobiDB-lite"/>
    </source>
</evidence>